<proteinExistence type="predicted"/>
<dbReference type="RefSeq" id="YP_009829858.1">
    <property type="nucleotide sequence ID" value="NC_048628.1"/>
</dbReference>
<name>I7I4E1_9CAUD</name>
<gene>
    <name evidence="1" type="primary">P47</name>
</gene>
<sequence length="156" mass="18812">MVRSLDWGGLKSNWEAFKEFVQREGKGTSILTEYYFVFREDDCGDEAYIFTTHSDLDDWLSEMFWQWERYDTRNVEESMDDVFVWKLISESDFKRLDTLYKGARKTSIEINGERYYRKLIKVSVEPTVLFQLIFIKALFERKGDEYIGPTLFKLWE</sequence>
<dbReference type="EMBL" id="HE614282">
    <property type="protein sequence ID" value="CCE73882.1"/>
    <property type="molecule type" value="Genomic_DNA"/>
</dbReference>
<dbReference type="GeneID" id="55632354"/>
<keyword evidence="2" id="KW-1185">Reference proteome</keyword>
<organism evidence="1 2">
    <name type="scientific">Bacillus phage BceA1</name>
    <dbReference type="NCBI Taxonomy" id="1118064"/>
    <lineage>
        <taxon>Viruses</taxon>
        <taxon>Duplodnaviria</taxon>
        <taxon>Heunggongvirae</taxon>
        <taxon>Uroviricota</taxon>
        <taxon>Caudoviricetes</taxon>
        <taxon>Beceayunavirus</taxon>
        <taxon>Beceayunavirus BceA1</taxon>
    </lineage>
</organism>
<accession>I7I4E1</accession>
<protein>
    <submittedName>
        <fullName evidence="1">Phage related protein</fullName>
    </submittedName>
</protein>
<evidence type="ECO:0000313" key="1">
    <source>
        <dbReference type="EMBL" id="CCE73882.1"/>
    </source>
</evidence>
<reference evidence="1 2" key="1">
    <citation type="journal article" date="2012" name="PLoS ONE">
        <title>Novel Bacteriophages Containing a Genome of Another Bacteriophage within Their Genomes.</title>
        <authorList>
            <person name="Swanson M.M."/>
            <person name="Reavy B."/>
            <person name="Kira K.S."/>
            <person name="Cock P.J.A."/>
            <person name="Hopkins D."/>
            <person name="Torrance L."/>
            <person name="Koonin E.V."/>
            <person name="Taliansky M."/>
        </authorList>
    </citation>
    <scope>NUCLEOTIDE SEQUENCE [LARGE SCALE GENOMIC DNA]</scope>
</reference>
<evidence type="ECO:0000313" key="2">
    <source>
        <dbReference type="Proteomes" id="UP000006510"/>
    </source>
</evidence>
<dbReference type="KEGG" id="vg:55632354"/>
<dbReference type="Proteomes" id="UP000006510">
    <property type="component" value="Segment"/>
</dbReference>